<sequence>MQDFKTDLHFQSSAIDHMLELKKIHTDKNTADMLMKVIPGEKFEFCSNLAGLSTMTKVMSKSQN</sequence>
<accession>A0AAN8VHM0</accession>
<evidence type="ECO:0000313" key="1">
    <source>
        <dbReference type="EMBL" id="KAK6933744.1"/>
    </source>
</evidence>
<gene>
    <name evidence="1" type="ORF">RJ641_036638</name>
</gene>
<protein>
    <submittedName>
        <fullName evidence="1">Uncharacterized protein</fullName>
    </submittedName>
</protein>
<reference evidence="1 2" key="1">
    <citation type="submission" date="2023-12" db="EMBL/GenBank/DDBJ databases">
        <title>A high-quality genome assembly for Dillenia turbinata (Dilleniales).</title>
        <authorList>
            <person name="Chanderbali A."/>
        </authorList>
    </citation>
    <scope>NUCLEOTIDE SEQUENCE [LARGE SCALE GENOMIC DNA]</scope>
    <source>
        <strain evidence="1">LSX21</strain>
        <tissue evidence="1">Leaf</tissue>
    </source>
</reference>
<keyword evidence="2" id="KW-1185">Reference proteome</keyword>
<name>A0AAN8VHM0_9MAGN</name>
<dbReference type="Proteomes" id="UP001370490">
    <property type="component" value="Unassembled WGS sequence"/>
</dbReference>
<dbReference type="EMBL" id="JBAMMX010000009">
    <property type="protein sequence ID" value="KAK6933744.1"/>
    <property type="molecule type" value="Genomic_DNA"/>
</dbReference>
<proteinExistence type="predicted"/>
<comment type="caution">
    <text evidence="1">The sequence shown here is derived from an EMBL/GenBank/DDBJ whole genome shotgun (WGS) entry which is preliminary data.</text>
</comment>
<dbReference type="AlphaFoldDB" id="A0AAN8VHM0"/>
<organism evidence="1 2">
    <name type="scientific">Dillenia turbinata</name>
    <dbReference type="NCBI Taxonomy" id="194707"/>
    <lineage>
        <taxon>Eukaryota</taxon>
        <taxon>Viridiplantae</taxon>
        <taxon>Streptophyta</taxon>
        <taxon>Embryophyta</taxon>
        <taxon>Tracheophyta</taxon>
        <taxon>Spermatophyta</taxon>
        <taxon>Magnoliopsida</taxon>
        <taxon>eudicotyledons</taxon>
        <taxon>Gunneridae</taxon>
        <taxon>Pentapetalae</taxon>
        <taxon>Dilleniales</taxon>
        <taxon>Dilleniaceae</taxon>
        <taxon>Dillenia</taxon>
    </lineage>
</organism>
<evidence type="ECO:0000313" key="2">
    <source>
        <dbReference type="Proteomes" id="UP001370490"/>
    </source>
</evidence>